<proteinExistence type="inferred from homology"/>
<evidence type="ECO:0000313" key="9">
    <source>
        <dbReference type="EMBL" id="PRX50749.1"/>
    </source>
</evidence>
<evidence type="ECO:0000259" key="8">
    <source>
        <dbReference type="PROSITE" id="PS50928"/>
    </source>
</evidence>
<dbReference type="OrthoDB" id="34224at2"/>
<dbReference type="Pfam" id="PF00528">
    <property type="entry name" value="BPD_transp_1"/>
    <property type="match status" value="1"/>
</dbReference>
<comment type="similarity">
    <text evidence="7">Belongs to the binding-protein-dependent transport system permease family.</text>
</comment>
<dbReference type="PANTHER" id="PTHR30193">
    <property type="entry name" value="ABC TRANSPORTER PERMEASE PROTEIN"/>
    <property type="match status" value="1"/>
</dbReference>
<feature type="transmembrane region" description="Helical" evidence="7">
    <location>
        <begin position="121"/>
        <end position="141"/>
    </location>
</feature>
<evidence type="ECO:0000256" key="4">
    <source>
        <dbReference type="ARBA" id="ARBA00022692"/>
    </source>
</evidence>
<evidence type="ECO:0000256" key="7">
    <source>
        <dbReference type="RuleBase" id="RU363032"/>
    </source>
</evidence>
<evidence type="ECO:0000256" key="2">
    <source>
        <dbReference type="ARBA" id="ARBA00022448"/>
    </source>
</evidence>
<keyword evidence="4 7" id="KW-0812">Transmembrane</keyword>
<dbReference type="Gene3D" id="1.10.3720.10">
    <property type="entry name" value="MetI-like"/>
    <property type="match status" value="1"/>
</dbReference>
<protein>
    <submittedName>
        <fullName evidence="9">Carbohydrate ABC transporter membrane protein 1 (CUT1 family)</fullName>
    </submittedName>
</protein>
<dbReference type="GO" id="GO:0055085">
    <property type="term" value="P:transmembrane transport"/>
    <property type="evidence" value="ECO:0007669"/>
    <property type="project" value="InterPro"/>
</dbReference>
<accession>A0A2T0M218</accession>
<keyword evidence="5 7" id="KW-1133">Transmembrane helix</keyword>
<keyword evidence="6 7" id="KW-0472">Membrane</keyword>
<dbReference type="Proteomes" id="UP000238312">
    <property type="component" value="Unassembled WGS sequence"/>
</dbReference>
<name>A0A2T0M218_9ACTN</name>
<evidence type="ECO:0000256" key="6">
    <source>
        <dbReference type="ARBA" id="ARBA00023136"/>
    </source>
</evidence>
<comment type="subcellular location">
    <subcellularLocation>
        <location evidence="1 7">Cell membrane</location>
        <topology evidence="1 7">Multi-pass membrane protein</topology>
    </subcellularLocation>
</comment>
<dbReference type="AlphaFoldDB" id="A0A2T0M218"/>
<reference evidence="9 10" key="1">
    <citation type="submission" date="2018-03" db="EMBL/GenBank/DDBJ databases">
        <title>Genomic Encyclopedia of Type Strains, Phase III (KMG-III): the genomes of soil and plant-associated and newly described type strains.</title>
        <authorList>
            <person name="Whitman W."/>
        </authorList>
    </citation>
    <scope>NUCLEOTIDE SEQUENCE [LARGE SCALE GENOMIC DNA]</scope>
    <source>
        <strain evidence="9 10">CGMCC 4.7104</strain>
    </source>
</reference>
<dbReference type="EMBL" id="PVNG01000037">
    <property type="protein sequence ID" value="PRX50749.1"/>
    <property type="molecule type" value="Genomic_DNA"/>
</dbReference>
<gene>
    <name evidence="9" type="ORF">B0I32_13736</name>
</gene>
<feature type="transmembrane region" description="Helical" evidence="7">
    <location>
        <begin position="88"/>
        <end position="109"/>
    </location>
</feature>
<dbReference type="CDD" id="cd06261">
    <property type="entry name" value="TM_PBP2"/>
    <property type="match status" value="1"/>
</dbReference>
<dbReference type="SUPFAM" id="SSF161098">
    <property type="entry name" value="MetI-like"/>
    <property type="match status" value="1"/>
</dbReference>
<feature type="transmembrane region" description="Helical" evidence="7">
    <location>
        <begin position="27"/>
        <end position="54"/>
    </location>
</feature>
<keyword evidence="10" id="KW-1185">Reference proteome</keyword>
<dbReference type="InterPro" id="IPR051393">
    <property type="entry name" value="ABC_transporter_permease"/>
</dbReference>
<feature type="transmembrane region" description="Helical" evidence="7">
    <location>
        <begin position="223"/>
        <end position="245"/>
    </location>
</feature>
<dbReference type="InterPro" id="IPR035906">
    <property type="entry name" value="MetI-like_sf"/>
</dbReference>
<feature type="domain" description="ABC transmembrane type-1" evidence="8">
    <location>
        <begin position="84"/>
        <end position="299"/>
    </location>
</feature>
<dbReference type="PANTHER" id="PTHR30193:SF37">
    <property type="entry name" value="INNER MEMBRANE ABC TRANSPORTER PERMEASE PROTEIN YCJO"/>
    <property type="match status" value="1"/>
</dbReference>
<evidence type="ECO:0000256" key="5">
    <source>
        <dbReference type="ARBA" id="ARBA00022989"/>
    </source>
</evidence>
<keyword evidence="2 7" id="KW-0813">Transport</keyword>
<sequence length="310" mass="34566">MAVLIREHTTVHRGQGPTITRQRRRAFLILALPAVILYTIFFVGPTLASFWVSLHAWDGVTEMRWRGLDNFTLLFEDEVFLAAFRNTLAILLAGGLLVFMLSFALLLGMRAMAGRRFARSVVFFPNIIAPIVLSVLWGFLFSTDGLVNAALGGVGLDAPNWLGDHLFLVIFLGLIWTNTGFYVTILMAATDRIPRYFYEAAELDGAGPLQQFRHITMPLSWDVVSTAAVIWTISSLKVFDFIYAFGGTSNDLPPIHTWNTAVFIYGQTFGGRVPAYSFGYASASAVITLVSVIVFVLLLRRVMRRDPIQF</sequence>
<evidence type="ECO:0000256" key="3">
    <source>
        <dbReference type="ARBA" id="ARBA00022475"/>
    </source>
</evidence>
<evidence type="ECO:0000256" key="1">
    <source>
        <dbReference type="ARBA" id="ARBA00004651"/>
    </source>
</evidence>
<comment type="caution">
    <text evidence="9">The sequence shown here is derived from an EMBL/GenBank/DDBJ whole genome shotgun (WGS) entry which is preliminary data.</text>
</comment>
<feature type="transmembrane region" description="Helical" evidence="7">
    <location>
        <begin position="278"/>
        <end position="299"/>
    </location>
</feature>
<evidence type="ECO:0000313" key="10">
    <source>
        <dbReference type="Proteomes" id="UP000238312"/>
    </source>
</evidence>
<organism evidence="9 10">
    <name type="scientific">Nonomuraea fuscirosea</name>
    <dbReference type="NCBI Taxonomy" id="1291556"/>
    <lineage>
        <taxon>Bacteria</taxon>
        <taxon>Bacillati</taxon>
        <taxon>Actinomycetota</taxon>
        <taxon>Actinomycetes</taxon>
        <taxon>Streptosporangiales</taxon>
        <taxon>Streptosporangiaceae</taxon>
        <taxon>Nonomuraea</taxon>
    </lineage>
</organism>
<dbReference type="InterPro" id="IPR000515">
    <property type="entry name" value="MetI-like"/>
</dbReference>
<dbReference type="PROSITE" id="PS50928">
    <property type="entry name" value="ABC_TM1"/>
    <property type="match status" value="1"/>
</dbReference>
<keyword evidence="3" id="KW-1003">Cell membrane</keyword>
<feature type="transmembrane region" description="Helical" evidence="7">
    <location>
        <begin position="166"/>
        <end position="189"/>
    </location>
</feature>
<dbReference type="GO" id="GO:0005886">
    <property type="term" value="C:plasma membrane"/>
    <property type="evidence" value="ECO:0007669"/>
    <property type="project" value="UniProtKB-SubCell"/>
</dbReference>
<dbReference type="RefSeq" id="WP_106252598.1">
    <property type="nucleotide sequence ID" value="NZ_PVNG01000037.1"/>
</dbReference>